<feature type="compositionally biased region" description="Pro residues" evidence="9">
    <location>
        <begin position="688"/>
        <end position="710"/>
    </location>
</feature>
<feature type="region of interest" description="Disordered" evidence="9">
    <location>
        <begin position="495"/>
        <end position="541"/>
    </location>
</feature>
<dbReference type="HOGENOM" id="CLU_013457_0_0_1"/>
<keyword evidence="6" id="KW-0732">Signal</keyword>
<dbReference type="EMBL" id="GL698472">
    <property type="protein sequence ID" value="EFY93204.1"/>
    <property type="molecule type" value="Genomic_DNA"/>
</dbReference>
<dbReference type="OrthoDB" id="5431405at2759"/>
<proteinExistence type="inferred from homology"/>
<dbReference type="InParanoid" id="E9DTA5"/>
<dbReference type="PANTHER" id="PTHR39414:SF2">
    <property type="entry name" value="FLOCCULATION PROTEIN FLO11-LIKE"/>
    <property type="match status" value="1"/>
</dbReference>
<evidence type="ECO:0000313" key="11">
    <source>
        <dbReference type="EMBL" id="EFY93204.1"/>
    </source>
</evidence>
<evidence type="ECO:0000256" key="1">
    <source>
        <dbReference type="ARBA" id="ARBA00004589"/>
    </source>
</evidence>
<name>E9DTA5_METAQ</name>
<dbReference type="OMA" id="TEYSCTA"/>
<keyword evidence="12" id="KW-1185">Reference proteome</keyword>
<dbReference type="InterPro" id="IPR008427">
    <property type="entry name" value="Extracellular_membr_CFEM_dom"/>
</dbReference>
<keyword evidence="4" id="KW-0964">Secreted</keyword>
<keyword evidence="7" id="KW-1015">Disulfide bond</keyword>
<dbReference type="PANTHER" id="PTHR39414">
    <property type="entry name" value="SERINE/ARGININE REPETITIVE MATRIX PROTEIN 5-RELATED"/>
    <property type="match status" value="1"/>
</dbReference>
<feature type="region of interest" description="Disordered" evidence="9">
    <location>
        <begin position="668"/>
        <end position="726"/>
    </location>
</feature>
<evidence type="ECO:0000256" key="2">
    <source>
        <dbReference type="ARBA" id="ARBA00004613"/>
    </source>
</evidence>
<dbReference type="STRING" id="655827.E9DTA5"/>
<feature type="compositionally biased region" description="Low complexity" evidence="9">
    <location>
        <begin position="410"/>
        <end position="433"/>
    </location>
</feature>
<evidence type="ECO:0000256" key="5">
    <source>
        <dbReference type="ARBA" id="ARBA00022622"/>
    </source>
</evidence>
<organism evidence="12">
    <name type="scientific">Metarhizium acridum (strain CQMa 102)</name>
    <dbReference type="NCBI Taxonomy" id="655827"/>
    <lineage>
        <taxon>Eukaryota</taxon>
        <taxon>Fungi</taxon>
        <taxon>Dikarya</taxon>
        <taxon>Ascomycota</taxon>
        <taxon>Pezizomycotina</taxon>
        <taxon>Sordariomycetes</taxon>
        <taxon>Hypocreomycetidae</taxon>
        <taxon>Hypocreales</taxon>
        <taxon>Clavicipitaceae</taxon>
        <taxon>Metarhizium</taxon>
    </lineage>
</organism>
<accession>E9DTA5</accession>
<protein>
    <submittedName>
        <fullName evidence="11">Adhesin protein Mad1</fullName>
    </submittedName>
</protein>
<evidence type="ECO:0000256" key="4">
    <source>
        <dbReference type="ARBA" id="ARBA00022525"/>
    </source>
</evidence>
<keyword evidence="5" id="KW-0325">Glycoprotein</keyword>
<dbReference type="GO" id="GO:0005576">
    <property type="term" value="C:extracellular region"/>
    <property type="evidence" value="ECO:0007669"/>
    <property type="project" value="UniProtKB-SubCell"/>
</dbReference>
<sequence length="753" mass="78127">MKSALSVAVAAAGVQQASATLGLGLGLGGGISFDFGKVWSDALPFSCPGNIINKCTPEQENGWDWSDVAIGSLTSYAGFNFGGGWTCESNFGKRGDIQGRTFPLGKVISGTCNQGDEAGLSIGVGANAGIDAFSIGSFEMSAEFDVRLEFHYDMPDGSVCKQTSDCQRGGSTIVNSQCGGAKKVRVVYPKQIIHKEISFKNKCRISCHGIKWHCGKPTPKPSTSVPSLPGTTTKVIQTTPVTTLQTYTTPIQQTTPGKETTSSEETTPAQQTTPSKETTPVQQTTSGKETTPAQETTPSKETTSAYQTTPGKETTPAQQTTPGKETTPSKETTSAYQTTPGKETTPAQQTTPGKETTPSKETTSAYQTTPGKETTPAQQTTPGEETTPAQQTTPGKETTPAQQTTSGKETTPAQTTPGQQTTPSQPTTAATTPATTFVTTYDTTSTVFTTSTKTITSCGPEVTECPGKTGPHIVTVTIPVSTTICPVTETRTQSQGVPTTVILPPKSETTIKEQPTPGKPTGEKPNPVTSQPPQSTQTPPCPPVVPRCLNTFVDLKAKCADNKDAPCFCPDEDFVKNIFDCIYAHGESDNIISEAVSFFQGICGRYIPKNPAIATGADTITQIITVTGTPRITQVPYTTVVVATTVTENSSTQTISTEVTIPNIVMPTPTGGVPNQPPATSASVPAGQNPPPVTGQNPPPAVTGQNPPPAVTTGTGGVIPPKPTGSVPVTAGSGRVGAGLGMVLAVAAFVAAL</sequence>
<feature type="region of interest" description="Disordered" evidence="9">
    <location>
        <begin position="240"/>
        <end position="433"/>
    </location>
</feature>
<evidence type="ECO:0000256" key="3">
    <source>
        <dbReference type="ARBA" id="ARBA00010031"/>
    </source>
</evidence>
<feature type="compositionally biased region" description="Polar residues" evidence="9">
    <location>
        <begin position="257"/>
        <end position="409"/>
    </location>
</feature>
<dbReference type="GeneID" id="19245298"/>
<dbReference type="AlphaFoldDB" id="E9DTA5"/>
<evidence type="ECO:0000259" key="10">
    <source>
        <dbReference type="Pfam" id="PF05730"/>
    </source>
</evidence>
<feature type="compositionally biased region" description="Low complexity" evidence="9">
    <location>
        <begin position="240"/>
        <end position="256"/>
    </location>
</feature>
<dbReference type="Pfam" id="PF05730">
    <property type="entry name" value="CFEM"/>
    <property type="match status" value="1"/>
</dbReference>
<keyword evidence="8" id="KW-0449">Lipoprotein</keyword>
<keyword evidence="5" id="KW-0336">GPI-anchor</keyword>
<keyword evidence="5" id="KW-0472">Membrane</keyword>
<dbReference type="eggNOG" id="ENOG502RZBR">
    <property type="taxonomic scope" value="Eukaryota"/>
</dbReference>
<evidence type="ECO:0000313" key="12">
    <source>
        <dbReference type="Proteomes" id="UP000002499"/>
    </source>
</evidence>
<dbReference type="GO" id="GO:0098552">
    <property type="term" value="C:side of membrane"/>
    <property type="evidence" value="ECO:0007669"/>
    <property type="project" value="UniProtKB-KW"/>
</dbReference>
<comment type="subcellular location">
    <subcellularLocation>
        <location evidence="1">Membrane</location>
        <topology evidence="1">Lipid-anchor</topology>
        <topology evidence="1">GPI-anchor</topology>
    </subcellularLocation>
    <subcellularLocation>
        <location evidence="2">Secreted</location>
    </subcellularLocation>
</comment>
<dbReference type="KEGG" id="maw:19245298"/>
<reference evidence="11 12" key="1">
    <citation type="journal article" date="2011" name="PLoS Genet.">
        <title>Genome sequencing and comparative transcriptomics of the model entomopathogenic fungi Metarhizium anisopliae and M. acridum.</title>
        <authorList>
            <person name="Gao Q."/>
            <person name="Jin K."/>
            <person name="Ying S.H."/>
            <person name="Zhang Y."/>
            <person name="Xiao G."/>
            <person name="Shang Y."/>
            <person name="Duan Z."/>
            <person name="Hu X."/>
            <person name="Xie X.Q."/>
            <person name="Zhou G."/>
            <person name="Peng G."/>
            <person name="Luo Z."/>
            <person name="Huang W."/>
            <person name="Wang B."/>
            <person name="Fang W."/>
            <person name="Wang S."/>
            <person name="Zhong Y."/>
            <person name="Ma L.J."/>
            <person name="St Leger R.J."/>
            <person name="Zhao G.P."/>
            <person name="Pei Y."/>
            <person name="Feng M.G."/>
            <person name="Xia Y."/>
            <person name="Wang C."/>
        </authorList>
    </citation>
    <scope>NUCLEOTIDE SEQUENCE [LARGE SCALE GENOMIC DNA]</scope>
    <source>
        <strain evidence="11 12">CQMa 102</strain>
    </source>
</reference>
<evidence type="ECO:0000256" key="7">
    <source>
        <dbReference type="ARBA" id="ARBA00023157"/>
    </source>
</evidence>
<evidence type="ECO:0000256" key="6">
    <source>
        <dbReference type="ARBA" id="ARBA00022729"/>
    </source>
</evidence>
<feature type="domain" description="CFEM" evidence="10">
    <location>
        <begin position="541"/>
        <end position="603"/>
    </location>
</feature>
<evidence type="ECO:0000256" key="9">
    <source>
        <dbReference type="SAM" id="MobiDB-lite"/>
    </source>
</evidence>
<feature type="compositionally biased region" description="Low complexity" evidence="9">
    <location>
        <begin position="525"/>
        <end position="538"/>
    </location>
</feature>
<gene>
    <name evidence="11" type="ORF">MAC_00987</name>
</gene>
<comment type="similarity">
    <text evidence="3">Belongs to the RBT5 family.</text>
</comment>
<dbReference type="Proteomes" id="UP000002499">
    <property type="component" value="Unassembled WGS sequence"/>
</dbReference>
<evidence type="ECO:0000256" key="8">
    <source>
        <dbReference type="ARBA" id="ARBA00023288"/>
    </source>
</evidence>